<feature type="transmembrane region" description="Helical" evidence="6">
    <location>
        <begin position="106"/>
        <end position="125"/>
    </location>
</feature>
<evidence type="ECO:0000313" key="9">
    <source>
        <dbReference type="Proteomes" id="UP000054485"/>
    </source>
</evidence>
<dbReference type="AlphaFoldDB" id="A0A0D0AWC9"/>
<feature type="region of interest" description="Disordered" evidence="5">
    <location>
        <begin position="1"/>
        <end position="30"/>
    </location>
</feature>
<feature type="transmembrane region" description="Helical" evidence="6">
    <location>
        <begin position="273"/>
        <end position="292"/>
    </location>
</feature>
<dbReference type="EMBL" id="KN835165">
    <property type="protein sequence ID" value="KIK45976.1"/>
    <property type="molecule type" value="Genomic_DNA"/>
</dbReference>
<evidence type="ECO:0000256" key="4">
    <source>
        <dbReference type="ARBA" id="ARBA00023136"/>
    </source>
</evidence>
<evidence type="ECO:0000256" key="3">
    <source>
        <dbReference type="ARBA" id="ARBA00022989"/>
    </source>
</evidence>
<dbReference type="InterPro" id="IPR000620">
    <property type="entry name" value="EamA_dom"/>
</dbReference>
<keyword evidence="3 6" id="KW-1133">Transmembrane helix</keyword>
<feature type="transmembrane region" description="Helical" evidence="6">
    <location>
        <begin position="213"/>
        <end position="232"/>
    </location>
</feature>
<dbReference type="STRING" id="930992.A0A0D0AWC9"/>
<dbReference type="Proteomes" id="UP000054485">
    <property type="component" value="Unassembled WGS sequence"/>
</dbReference>
<dbReference type="Pfam" id="PF00892">
    <property type="entry name" value="EamA"/>
    <property type="match status" value="2"/>
</dbReference>
<dbReference type="OrthoDB" id="306876at2759"/>
<feature type="domain" description="EamA" evidence="7">
    <location>
        <begin position="41"/>
        <end position="178"/>
    </location>
</feature>
<name>A0A0D0AWC9_9AGAM</name>
<feature type="transmembrane region" description="Helical" evidence="6">
    <location>
        <begin position="164"/>
        <end position="184"/>
    </location>
</feature>
<protein>
    <recommendedName>
        <fullName evidence="7">EamA domain-containing protein</fullName>
    </recommendedName>
</protein>
<accession>A0A0D0AWC9</accession>
<keyword evidence="2 6" id="KW-0812">Transmembrane</keyword>
<keyword evidence="9" id="KW-1185">Reference proteome</keyword>
<reference evidence="9" key="2">
    <citation type="submission" date="2015-01" db="EMBL/GenBank/DDBJ databases">
        <title>Evolutionary Origins and Diversification of the Mycorrhizal Mutualists.</title>
        <authorList>
            <consortium name="DOE Joint Genome Institute"/>
            <consortium name="Mycorrhizal Genomics Consortium"/>
            <person name="Kohler A."/>
            <person name="Kuo A."/>
            <person name="Nagy L.G."/>
            <person name="Floudas D."/>
            <person name="Copeland A."/>
            <person name="Barry K.W."/>
            <person name="Cichocki N."/>
            <person name="Veneault-Fourrey C."/>
            <person name="LaButti K."/>
            <person name="Lindquist E.A."/>
            <person name="Lipzen A."/>
            <person name="Lundell T."/>
            <person name="Morin E."/>
            <person name="Murat C."/>
            <person name="Riley R."/>
            <person name="Ohm R."/>
            <person name="Sun H."/>
            <person name="Tunlid A."/>
            <person name="Henrissat B."/>
            <person name="Grigoriev I.V."/>
            <person name="Hibbett D.S."/>
            <person name="Martin F."/>
        </authorList>
    </citation>
    <scope>NUCLEOTIDE SEQUENCE [LARGE SCALE GENOMIC DNA]</scope>
    <source>
        <strain evidence="9">UH-Slu-Lm8-n1</strain>
    </source>
</reference>
<evidence type="ECO:0000256" key="6">
    <source>
        <dbReference type="SAM" id="Phobius"/>
    </source>
</evidence>
<dbReference type="SUPFAM" id="SSF103481">
    <property type="entry name" value="Multidrug resistance efflux transporter EmrE"/>
    <property type="match status" value="2"/>
</dbReference>
<comment type="subcellular location">
    <subcellularLocation>
        <location evidence="1">Membrane</location>
        <topology evidence="1">Multi-pass membrane protein</topology>
    </subcellularLocation>
</comment>
<feature type="domain" description="EamA" evidence="7">
    <location>
        <begin position="228"/>
        <end position="346"/>
    </location>
</feature>
<evidence type="ECO:0000256" key="2">
    <source>
        <dbReference type="ARBA" id="ARBA00022692"/>
    </source>
</evidence>
<dbReference type="PANTHER" id="PTHR22911">
    <property type="entry name" value="ACYL-MALONYL CONDENSING ENZYME-RELATED"/>
    <property type="match status" value="1"/>
</dbReference>
<organism evidence="8 9">
    <name type="scientific">Suillus luteus UH-Slu-Lm8-n1</name>
    <dbReference type="NCBI Taxonomy" id="930992"/>
    <lineage>
        <taxon>Eukaryota</taxon>
        <taxon>Fungi</taxon>
        <taxon>Dikarya</taxon>
        <taxon>Basidiomycota</taxon>
        <taxon>Agaricomycotina</taxon>
        <taxon>Agaricomycetes</taxon>
        <taxon>Agaricomycetidae</taxon>
        <taxon>Boletales</taxon>
        <taxon>Suillineae</taxon>
        <taxon>Suillaceae</taxon>
        <taxon>Suillus</taxon>
    </lineage>
</organism>
<sequence>MSNSESDEFHPTDNTTSQRDDGEVVNSSQPTSVPDIIASNVGMLFIISAQFFSACMYVSVKILNSLETPVHALQVIIIRMAITFICCVIYMIIMRIPDPITGPKDVRSLLIIRGITGFFGLYGVYLSLQHLSVADATVLIFLTPLMTAVAGSILLKESYSTNQAVAGVCSLLGVVLVTRPPFLFGSIPDGGHLPEGTPAERLAARRSTYSPSYFGSACMMSVLGNTGAYTSIRAIGKRAHPMHILTFLSLWCTIISCLGMSVSNIPVVYPTPWGWMLLLMVGVFGFVTQTLLTMGLQRETVSRGVTGMYTQVLFAVVLERLIFGVMPSLLSIIGAVIIMSSALYVVMNKQTIALESTSDNSA</sequence>
<evidence type="ECO:0000256" key="5">
    <source>
        <dbReference type="SAM" id="MobiDB-lite"/>
    </source>
</evidence>
<evidence type="ECO:0000259" key="7">
    <source>
        <dbReference type="Pfam" id="PF00892"/>
    </source>
</evidence>
<dbReference type="InterPro" id="IPR037185">
    <property type="entry name" value="EmrE-like"/>
</dbReference>
<dbReference type="HOGENOM" id="CLU_032828_4_1_1"/>
<reference evidence="8 9" key="1">
    <citation type="submission" date="2014-04" db="EMBL/GenBank/DDBJ databases">
        <authorList>
            <consortium name="DOE Joint Genome Institute"/>
            <person name="Kuo A."/>
            <person name="Ruytinx J."/>
            <person name="Rineau F."/>
            <person name="Colpaert J."/>
            <person name="Kohler A."/>
            <person name="Nagy L.G."/>
            <person name="Floudas D."/>
            <person name="Copeland A."/>
            <person name="Barry K.W."/>
            <person name="Cichocki N."/>
            <person name="Veneault-Fourrey C."/>
            <person name="LaButti K."/>
            <person name="Lindquist E.A."/>
            <person name="Lipzen A."/>
            <person name="Lundell T."/>
            <person name="Morin E."/>
            <person name="Murat C."/>
            <person name="Sun H."/>
            <person name="Tunlid A."/>
            <person name="Henrissat B."/>
            <person name="Grigoriev I.V."/>
            <person name="Hibbett D.S."/>
            <person name="Martin F."/>
            <person name="Nordberg H.P."/>
            <person name="Cantor M.N."/>
            <person name="Hua S.X."/>
        </authorList>
    </citation>
    <scope>NUCLEOTIDE SEQUENCE [LARGE SCALE GENOMIC DNA]</scope>
    <source>
        <strain evidence="8 9">UH-Slu-Lm8-n1</strain>
    </source>
</reference>
<feature type="transmembrane region" description="Helical" evidence="6">
    <location>
        <begin position="37"/>
        <end position="60"/>
    </location>
</feature>
<keyword evidence="4 6" id="KW-0472">Membrane</keyword>
<feature type="transmembrane region" description="Helical" evidence="6">
    <location>
        <begin position="137"/>
        <end position="155"/>
    </location>
</feature>
<evidence type="ECO:0000313" key="8">
    <source>
        <dbReference type="EMBL" id="KIK45976.1"/>
    </source>
</evidence>
<proteinExistence type="predicted"/>
<dbReference type="GO" id="GO:0016020">
    <property type="term" value="C:membrane"/>
    <property type="evidence" value="ECO:0007669"/>
    <property type="project" value="UniProtKB-SubCell"/>
</dbReference>
<dbReference type="InParanoid" id="A0A0D0AWC9"/>
<feature type="transmembrane region" description="Helical" evidence="6">
    <location>
        <begin position="72"/>
        <end position="94"/>
    </location>
</feature>
<feature type="transmembrane region" description="Helical" evidence="6">
    <location>
        <begin position="244"/>
        <end position="267"/>
    </location>
</feature>
<evidence type="ECO:0000256" key="1">
    <source>
        <dbReference type="ARBA" id="ARBA00004141"/>
    </source>
</evidence>
<gene>
    <name evidence="8" type="ORF">CY34DRAFT_800994</name>
</gene>
<dbReference type="PANTHER" id="PTHR22911:SF6">
    <property type="entry name" value="SOLUTE CARRIER FAMILY 35 MEMBER G1"/>
    <property type="match status" value="1"/>
</dbReference>